<name>A0A8S0W591_9FIRM</name>
<evidence type="ECO:0000313" key="3">
    <source>
        <dbReference type="EMBL" id="CEJ05810.1"/>
    </source>
</evidence>
<dbReference type="InterPro" id="IPR016181">
    <property type="entry name" value="Acyl_CoA_acyltransferase"/>
</dbReference>
<dbReference type="EC" id="2.3.1.-" evidence="2"/>
<dbReference type="Gene3D" id="3.40.630.30">
    <property type="match status" value="1"/>
</dbReference>
<dbReference type="PROSITE" id="PS51186">
    <property type="entry name" value="GNAT"/>
    <property type="match status" value="1"/>
</dbReference>
<dbReference type="PANTHER" id="PTHR43072:SF60">
    <property type="entry name" value="L-2,4-DIAMINOBUTYRIC ACID ACETYLTRANSFERASE"/>
    <property type="match status" value="1"/>
</dbReference>
<dbReference type="EMBL" id="LR746496">
    <property type="protein sequence ID" value="CAA7602928.1"/>
    <property type="molecule type" value="Genomic_DNA"/>
</dbReference>
<dbReference type="InterPro" id="IPR000182">
    <property type="entry name" value="GNAT_dom"/>
</dbReference>
<dbReference type="AlphaFoldDB" id="A0A8S0W591"/>
<dbReference type="Proteomes" id="UP001071230">
    <property type="component" value="Unassembled WGS sequence"/>
</dbReference>
<dbReference type="GO" id="GO:0016747">
    <property type="term" value="F:acyltransferase activity, transferring groups other than amino-acyl groups"/>
    <property type="evidence" value="ECO:0007669"/>
    <property type="project" value="InterPro"/>
</dbReference>
<keyword evidence="2" id="KW-0012">Acyltransferase</keyword>
<evidence type="ECO:0000313" key="4">
    <source>
        <dbReference type="Proteomes" id="UP001071230"/>
    </source>
</evidence>
<dbReference type="CDD" id="cd04301">
    <property type="entry name" value="NAT_SF"/>
    <property type="match status" value="1"/>
</dbReference>
<keyword evidence="4" id="KW-1185">Reference proteome</keyword>
<evidence type="ECO:0000259" key="1">
    <source>
        <dbReference type="PROSITE" id="PS51186"/>
    </source>
</evidence>
<proteinExistence type="predicted"/>
<feature type="domain" description="N-acetyltransferase" evidence="1">
    <location>
        <begin position="1"/>
        <end position="163"/>
    </location>
</feature>
<dbReference type="PANTHER" id="PTHR43072">
    <property type="entry name" value="N-ACETYLTRANSFERASE"/>
    <property type="match status" value="1"/>
</dbReference>
<evidence type="ECO:0000313" key="2">
    <source>
        <dbReference type="EMBL" id="CAA7602928.1"/>
    </source>
</evidence>
<sequence length="163" mass="18017">MRIRVGDVHDWPFIYALGKTVILDSVSPWRRQPASRTLNYRIGILKGLWTWIQQSDSVAFIAESEDDQGGPVKAGYLILFPGAKEELTGLSQGWVMDLAVSKEFRGRGAGSALLKAAEDHCRAARIPYLGLAVSSHNVKALSLYEKLGFAEERKLMVKVLSAD</sequence>
<dbReference type="EMBL" id="CDGJ01000003">
    <property type="protein sequence ID" value="CEJ05810.1"/>
    <property type="molecule type" value="Genomic_DNA"/>
</dbReference>
<dbReference type="Pfam" id="PF00583">
    <property type="entry name" value="Acetyltransf_1"/>
    <property type="match status" value="1"/>
</dbReference>
<organism evidence="2">
    <name type="scientific">Acididesulfobacillus acetoxydans</name>
    <dbReference type="NCBI Taxonomy" id="1561005"/>
    <lineage>
        <taxon>Bacteria</taxon>
        <taxon>Bacillati</taxon>
        <taxon>Bacillota</taxon>
        <taxon>Clostridia</taxon>
        <taxon>Eubacteriales</taxon>
        <taxon>Peptococcaceae</taxon>
        <taxon>Acididesulfobacillus</taxon>
    </lineage>
</organism>
<dbReference type="RefSeq" id="WP_240986225.1">
    <property type="nucleotide sequence ID" value="NZ_CDGJ01000003.1"/>
</dbReference>
<keyword evidence="2" id="KW-0808">Transferase</keyword>
<dbReference type="SUPFAM" id="SSF55729">
    <property type="entry name" value="Acyl-CoA N-acyltransferases (Nat)"/>
    <property type="match status" value="1"/>
</dbReference>
<accession>A0A8S0W591</accession>
<gene>
    <name evidence="3" type="ORF">DEACI_0230</name>
    <name evidence="2" type="ORF">DEACI_3751</name>
</gene>
<reference evidence="2" key="2">
    <citation type="submission" date="2020-01" db="EMBL/GenBank/DDBJ databases">
        <authorList>
            <person name="Hornung B."/>
        </authorList>
    </citation>
    <scope>NUCLEOTIDE SEQUENCE</scope>
    <source>
        <strain evidence="2">PacBioINE</strain>
    </source>
</reference>
<protein>
    <submittedName>
        <fullName evidence="2 3">Acetyltransferase</fullName>
        <ecNumber evidence="2">2.3.1.-</ecNumber>
    </submittedName>
</protein>
<dbReference type="KEGG" id="aacx:DEACI_3751"/>
<dbReference type="Proteomes" id="UP000836597">
    <property type="component" value="Chromosome"/>
</dbReference>
<reference evidence="3" key="1">
    <citation type="submission" date="2014-11" db="EMBL/GenBank/DDBJ databases">
        <authorList>
            <person name="Hornung B.V."/>
        </authorList>
    </citation>
    <scope>NUCLEOTIDE SEQUENCE</scope>
    <source>
        <strain evidence="3">INE</strain>
    </source>
</reference>